<feature type="transmembrane region" description="Helical" evidence="10">
    <location>
        <begin position="39"/>
        <end position="64"/>
    </location>
</feature>
<evidence type="ECO:0000256" key="9">
    <source>
        <dbReference type="RuleBase" id="RU000688"/>
    </source>
</evidence>
<feature type="transmembrane region" description="Helical" evidence="10">
    <location>
        <begin position="113"/>
        <end position="138"/>
    </location>
</feature>
<protein>
    <recommendedName>
        <fullName evidence="11">G-protein coupled receptors family 1 profile domain-containing protein</fullName>
    </recommendedName>
</protein>
<dbReference type="SUPFAM" id="SSF81321">
    <property type="entry name" value="Family A G protein-coupled receptor-like"/>
    <property type="match status" value="1"/>
</dbReference>
<proteinExistence type="inferred from homology"/>
<accession>A0ABN8S6C8</accession>
<dbReference type="SMART" id="SM01381">
    <property type="entry name" value="7TM_GPCR_Srsx"/>
    <property type="match status" value="1"/>
</dbReference>
<evidence type="ECO:0000256" key="7">
    <source>
        <dbReference type="ARBA" id="ARBA00023170"/>
    </source>
</evidence>
<organism evidence="12 13">
    <name type="scientific">Porites evermanni</name>
    <dbReference type="NCBI Taxonomy" id="104178"/>
    <lineage>
        <taxon>Eukaryota</taxon>
        <taxon>Metazoa</taxon>
        <taxon>Cnidaria</taxon>
        <taxon>Anthozoa</taxon>
        <taxon>Hexacorallia</taxon>
        <taxon>Scleractinia</taxon>
        <taxon>Fungiina</taxon>
        <taxon>Poritidae</taxon>
        <taxon>Porites</taxon>
    </lineage>
</organism>
<dbReference type="InterPro" id="IPR000276">
    <property type="entry name" value="GPCR_Rhodpsn"/>
</dbReference>
<dbReference type="PRINTS" id="PR00237">
    <property type="entry name" value="GPCRRHODOPSN"/>
</dbReference>
<feature type="transmembrane region" description="Helical" evidence="10">
    <location>
        <begin position="76"/>
        <end position="93"/>
    </location>
</feature>
<reference evidence="12 13" key="1">
    <citation type="submission" date="2022-05" db="EMBL/GenBank/DDBJ databases">
        <authorList>
            <consortium name="Genoscope - CEA"/>
            <person name="William W."/>
        </authorList>
    </citation>
    <scope>NUCLEOTIDE SEQUENCE [LARGE SCALE GENOMIC DNA]</scope>
</reference>
<feature type="non-terminal residue" evidence="12">
    <location>
        <position position="1"/>
    </location>
</feature>
<keyword evidence="6 10" id="KW-0472">Membrane</keyword>
<keyword evidence="13" id="KW-1185">Reference proteome</keyword>
<feature type="transmembrane region" description="Helical" evidence="10">
    <location>
        <begin position="309"/>
        <end position="331"/>
    </location>
</feature>
<keyword evidence="3 9" id="KW-0812">Transmembrane</keyword>
<evidence type="ECO:0000256" key="4">
    <source>
        <dbReference type="ARBA" id="ARBA00022989"/>
    </source>
</evidence>
<evidence type="ECO:0000256" key="5">
    <source>
        <dbReference type="ARBA" id="ARBA00023040"/>
    </source>
</evidence>
<dbReference type="CDD" id="cd14967">
    <property type="entry name" value="7tmA_amine_R-like"/>
    <property type="match status" value="1"/>
</dbReference>
<keyword evidence="5 9" id="KW-0297">G-protein coupled receptor</keyword>
<evidence type="ECO:0000256" key="10">
    <source>
        <dbReference type="SAM" id="Phobius"/>
    </source>
</evidence>
<comment type="similarity">
    <text evidence="9">Belongs to the G-protein coupled receptor 1 family.</text>
</comment>
<evidence type="ECO:0000313" key="12">
    <source>
        <dbReference type="EMBL" id="CAH3187133.1"/>
    </source>
</evidence>
<dbReference type="EMBL" id="CALNXI010002393">
    <property type="protein sequence ID" value="CAH3187133.1"/>
    <property type="molecule type" value="Genomic_DNA"/>
</dbReference>
<evidence type="ECO:0000256" key="1">
    <source>
        <dbReference type="ARBA" id="ARBA00004651"/>
    </source>
</evidence>
<dbReference type="InterPro" id="IPR017452">
    <property type="entry name" value="GPCR_Rhodpsn_7TM"/>
</dbReference>
<feature type="transmembrane region" description="Helical" evidence="10">
    <location>
        <begin position="275"/>
        <end position="297"/>
    </location>
</feature>
<dbReference type="Gene3D" id="1.20.1070.10">
    <property type="entry name" value="Rhodopsin 7-helix transmembrane proteins"/>
    <property type="match status" value="1"/>
</dbReference>
<keyword evidence="7 9" id="KW-0675">Receptor</keyword>
<evidence type="ECO:0000313" key="13">
    <source>
        <dbReference type="Proteomes" id="UP001159427"/>
    </source>
</evidence>
<keyword evidence="8 9" id="KW-0807">Transducer</keyword>
<feature type="domain" description="G-protein coupled receptors family 1 profile" evidence="11">
    <location>
        <begin position="56"/>
        <end position="328"/>
    </location>
</feature>
<evidence type="ECO:0000256" key="2">
    <source>
        <dbReference type="ARBA" id="ARBA00022475"/>
    </source>
</evidence>
<comment type="caution">
    <text evidence="12">The sequence shown here is derived from an EMBL/GenBank/DDBJ whole genome shotgun (WGS) entry which is preliminary data.</text>
</comment>
<evidence type="ECO:0000259" key="11">
    <source>
        <dbReference type="PROSITE" id="PS50262"/>
    </source>
</evidence>
<comment type="subcellular location">
    <subcellularLocation>
        <location evidence="1">Cell membrane</location>
        <topology evidence="1">Multi-pass membrane protein</topology>
    </subcellularLocation>
</comment>
<dbReference type="PANTHER" id="PTHR24247">
    <property type="entry name" value="5-HYDROXYTRYPTAMINE RECEPTOR"/>
    <property type="match status" value="1"/>
</dbReference>
<dbReference type="PROSITE" id="PS50262">
    <property type="entry name" value="G_PROTEIN_RECEP_F1_2"/>
    <property type="match status" value="1"/>
</dbReference>
<name>A0ABN8S6C8_9CNID</name>
<dbReference type="Proteomes" id="UP001159427">
    <property type="component" value="Unassembled WGS sequence"/>
</dbReference>
<gene>
    <name evidence="12" type="ORF">PEVE_00017349</name>
</gene>
<evidence type="ECO:0000256" key="6">
    <source>
        <dbReference type="ARBA" id="ARBA00023136"/>
    </source>
</evidence>
<feature type="transmembrane region" description="Helical" evidence="10">
    <location>
        <begin position="201"/>
        <end position="224"/>
    </location>
</feature>
<keyword evidence="2" id="KW-1003">Cell membrane</keyword>
<dbReference type="PROSITE" id="PS00237">
    <property type="entry name" value="G_PROTEIN_RECEP_F1_1"/>
    <property type="match status" value="1"/>
</dbReference>
<evidence type="ECO:0000256" key="8">
    <source>
        <dbReference type="ARBA" id="ARBA00023224"/>
    </source>
</evidence>
<sequence>LHNPLLPSNYLPSLLFAHSPMIPSSVGGSSSPPQPTVVWYVQLTYIIIIIALAFIGNILIFVVICINRRLHKIDNMFIANLAVTVSDFLFTLIETSSNTTREIKRNWRPPHDVACYVIIASSVLCASASVFTQTAVAVNRYFAVTRPLQYPNLVNRKRVFVSIAFIWIFAISLASPPLIWRPLAVICGEEESYVKHITYEIIYMTAEWIVIFVIPFSIMSFIYFRIYRIARNHAQRVRPGIYEESTTTTQGSANNSSCRCRHITNLNREFKAAKMLVTISGAFLMSWCPFFVTLTLWKFQDHVQIYPKVFTGFLYLVYTLPAINPVIYAYWCQDIRNTVKKLLTCRK</sequence>
<evidence type="ECO:0000256" key="3">
    <source>
        <dbReference type="ARBA" id="ARBA00022692"/>
    </source>
</evidence>
<keyword evidence="4 10" id="KW-1133">Transmembrane helix</keyword>
<feature type="transmembrane region" description="Helical" evidence="10">
    <location>
        <begin position="159"/>
        <end position="181"/>
    </location>
</feature>
<dbReference type="Pfam" id="PF00001">
    <property type="entry name" value="7tm_1"/>
    <property type="match status" value="1"/>
</dbReference>